<keyword evidence="2" id="KW-1185">Reference proteome</keyword>
<reference evidence="3" key="1">
    <citation type="submission" date="2025-08" db="UniProtKB">
        <authorList>
            <consortium name="RefSeq"/>
        </authorList>
    </citation>
    <scope>IDENTIFICATION</scope>
    <source>
        <tissue evidence="3">Muscle</tissue>
    </source>
</reference>
<dbReference type="RefSeq" id="XP_022244213.1">
    <property type="nucleotide sequence ID" value="XM_022388505.1"/>
</dbReference>
<dbReference type="Proteomes" id="UP000694941">
    <property type="component" value="Unplaced"/>
</dbReference>
<evidence type="ECO:0000313" key="2">
    <source>
        <dbReference type="Proteomes" id="UP000694941"/>
    </source>
</evidence>
<gene>
    <name evidence="3" type="primary">LOC111086274</name>
</gene>
<evidence type="ECO:0000256" key="1">
    <source>
        <dbReference type="SAM" id="SignalP"/>
    </source>
</evidence>
<evidence type="ECO:0000313" key="3">
    <source>
        <dbReference type="RefSeq" id="XP_022244213.1"/>
    </source>
</evidence>
<keyword evidence="1" id="KW-0732">Signal</keyword>
<feature type="signal peptide" evidence="1">
    <location>
        <begin position="1"/>
        <end position="19"/>
    </location>
</feature>
<sequence length="138" mass="15303">MKLLLVIISTISLGAISYGKDIGVCKCIGYVIDKDGLDEEDRIEADSEEFMSVTCDKEGIEECKLFCMEVIPQATRDLDLDFQPEGLAVTLGQFICELLETRKFSGYRTALFASACGKEIDTGLRSKETLCCDYGKRC</sequence>
<name>A0ABM1SKQ7_LIMPO</name>
<protein>
    <submittedName>
        <fullName evidence="3">Uncharacterized protein LOC111086274</fullName>
    </submittedName>
</protein>
<dbReference type="GeneID" id="111086274"/>
<feature type="chain" id="PRO_5045153188" evidence="1">
    <location>
        <begin position="20"/>
        <end position="138"/>
    </location>
</feature>
<accession>A0ABM1SKQ7</accession>
<proteinExistence type="predicted"/>
<organism evidence="2 3">
    <name type="scientific">Limulus polyphemus</name>
    <name type="common">Atlantic horseshoe crab</name>
    <dbReference type="NCBI Taxonomy" id="6850"/>
    <lineage>
        <taxon>Eukaryota</taxon>
        <taxon>Metazoa</taxon>
        <taxon>Ecdysozoa</taxon>
        <taxon>Arthropoda</taxon>
        <taxon>Chelicerata</taxon>
        <taxon>Merostomata</taxon>
        <taxon>Xiphosura</taxon>
        <taxon>Limulidae</taxon>
        <taxon>Limulus</taxon>
    </lineage>
</organism>